<dbReference type="Pfam" id="PF09148">
    <property type="entry name" value="DUF1934"/>
    <property type="match status" value="1"/>
</dbReference>
<dbReference type="EMBL" id="JBBMEX010000002">
    <property type="protein sequence ID" value="MEQ2556966.1"/>
    <property type="molecule type" value="Genomic_DNA"/>
</dbReference>
<proteinExistence type="predicted"/>
<dbReference type="SUPFAM" id="SSF50814">
    <property type="entry name" value="Lipocalins"/>
    <property type="match status" value="1"/>
</dbReference>
<sequence length="149" mass="16969">MTKDVIVTISGLQFAQETETEPVEIVTAGSYYKKNGKHYIIYDEVMEGFEGSTKNIIKLTEDSLDVTKKGVTNVHMVFEENKKNITYYNTPFGNLFIGIDAEKIQVEESEENINVNVAYALEANYEHLADCRIQMNIKSKDARDFKLQA</sequence>
<comment type="caution">
    <text evidence="1">The sequence shown here is derived from an EMBL/GenBank/DDBJ whole genome shotgun (WGS) entry which is preliminary data.</text>
</comment>
<reference evidence="1 2" key="1">
    <citation type="submission" date="2024-03" db="EMBL/GenBank/DDBJ databases">
        <title>Human intestinal bacterial collection.</title>
        <authorList>
            <person name="Pauvert C."/>
            <person name="Hitch T.C.A."/>
            <person name="Clavel T."/>
        </authorList>
    </citation>
    <scope>NUCLEOTIDE SEQUENCE [LARGE SCALE GENOMIC DNA]</scope>
    <source>
        <strain evidence="1 2">CLA-AA-H185</strain>
    </source>
</reference>
<dbReference type="InterPro" id="IPR012674">
    <property type="entry name" value="Calycin"/>
</dbReference>
<dbReference type="Gene3D" id="2.40.128.20">
    <property type="match status" value="1"/>
</dbReference>
<protein>
    <submittedName>
        <fullName evidence="1">DUF1934 domain-containing protein</fullName>
    </submittedName>
</protein>
<dbReference type="InterPro" id="IPR015231">
    <property type="entry name" value="DUF1934"/>
</dbReference>
<evidence type="ECO:0000313" key="2">
    <source>
        <dbReference type="Proteomes" id="UP001454489"/>
    </source>
</evidence>
<organism evidence="1 2">
    <name type="scientific">Maccoyibacter intestinihominis</name>
    <dbReference type="NCBI Taxonomy" id="3133499"/>
    <lineage>
        <taxon>Bacteria</taxon>
        <taxon>Bacillati</taxon>
        <taxon>Bacillota</taxon>
        <taxon>Clostridia</taxon>
        <taxon>Lachnospirales</taxon>
        <taxon>Lachnospiraceae</taxon>
        <taxon>Maccoyibacter</taxon>
    </lineage>
</organism>
<keyword evidence="2" id="KW-1185">Reference proteome</keyword>
<gene>
    <name evidence="1" type="ORF">WMO43_03595</name>
</gene>
<name>A0ABV1HB72_9FIRM</name>
<accession>A0ABV1HB72</accession>
<dbReference type="RefSeq" id="WP_177963316.1">
    <property type="nucleotide sequence ID" value="NZ_JBBMEX010000002.1"/>
</dbReference>
<evidence type="ECO:0000313" key="1">
    <source>
        <dbReference type="EMBL" id="MEQ2556966.1"/>
    </source>
</evidence>
<dbReference type="Proteomes" id="UP001454489">
    <property type="component" value="Unassembled WGS sequence"/>
</dbReference>